<reference evidence="6" key="1">
    <citation type="journal article" date="2015" name="PLoS Genet.">
        <title>Genome Sequence and Transcriptome Analyses of Chrysochromulina tobin: Metabolic Tools for Enhanced Algal Fitness in the Prominent Order Prymnesiales (Haptophyceae).</title>
        <authorList>
            <person name="Hovde B.T."/>
            <person name="Deodato C.R."/>
            <person name="Hunsperger H.M."/>
            <person name="Ryken S.A."/>
            <person name="Yost W."/>
            <person name="Jha R.K."/>
            <person name="Patterson J."/>
            <person name="Monnat R.J. Jr."/>
            <person name="Barlow S.B."/>
            <person name="Starkenburg S.R."/>
            <person name="Cattolico R.A."/>
        </authorList>
    </citation>
    <scope>NUCLEOTIDE SEQUENCE</scope>
    <source>
        <strain evidence="6">CCMP291</strain>
    </source>
</reference>
<name>A0A0M0K0X8_9EUKA</name>
<dbReference type="InterPro" id="IPR029028">
    <property type="entry name" value="Alpha/beta_knot_MTases"/>
</dbReference>
<keyword evidence="1" id="KW-0694">RNA-binding</keyword>
<sequence>LCFAVSRRAAVRLQIQPLQQDLDSLITASLDRHAQRGQMLGTPPEPSKLRLSSCDLDGWCRVVDALAPFKRSIRRLETALRQRRNGIELVVENIADPWNLASVMRSAEALGVQHVHLVESVTLTMLPASIAHATARGSLGRADSGSPDGASRWLTIHRYKSTEDLIGALRERRLLIYASNCPTEEEEDEPAGAAAVEGMAWVTSKPGAFAPAVPIEQIDFGAGLRDGHRGIALVFGNERRGVSQLLLEASDALFYLPMSGLTQSFNIGVALGMSLHAAIRSGAFPASGLPEDECIELMGRWLLRDVKGARTHLFQAGIEFADF</sequence>
<dbReference type="GO" id="GO:0002938">
    <property type="term" value="P:tRNA guanine ribose methylation"/>
    <property type="evidence" value="ECO:0007669"/>
    <property type="project" value="TreeGrafter"/>
</dbReference>
<dbReference type="PANTHER" id="PTHR43453:SF3">
    <property type="entry name" value="TRNA_RRNA METHYLTRANSFERASE SPOU TYPE DOMAIN-CONTAINING PROTEIN"/>
    <property type="match status" value="1"/>
</dbReference>
<dbReference type="GO" id="GO:0000049">
    <property type="term" value="F:tRNA binding"/>
    <property type="evidence" value="ECO:0007669"/>
    <property type="project" value="UniProtKB-KW"/>
</dbReference>
<dbReference type="GO" id="GO:0008173">
    <property type="term" value="F:RNA methyltransferase activity"/>
    <property type="evidence" value="ECO:0007669"/>
    <property type="project" value="InterPro"/>
</dbReference>
<proteinExistence type="predicted"/>
<gene>
    <name evidence="5" type="ORF">Ctob_007566</name>
</gene>
<evidence type="ECO:0000259" key="4">
    <source>
        <dbReference type="Pfam" id="PF00588"/>
    </source>
</evidence>
<keyword evidence="6" id="KW-1185">Reference proteome</keyword>
<evidence type="ECO:0000256" key="1">
    <source>
        <dbReference type="ARBA" id="ARBA00022555"/>
    </source>
</evidence>
<evidence type="ECO:0000313" key="6">
    <source>
        <dbReference type="Proteomes" id="UP000037460"/>
    </source>
</evidence>
<feature type="domain" description="tRNA/rRNA methyltransferase SpoU type" evidence="4">
    <location>
        <begin position="88"/>
        <end position="275"/>
    </location>
</feature>
<comment type="caution">
    <text evidence="5">The sequence shown here is derived from an EMBL/GenBank/DDBJ whole genome shotgun (WGS) entry which is preliminary data.</text>
</comment>
<dbReference type="InterPro" id="IPR029026">
    <property type="entry name" value="tRNA_m1G_MTases_N"/>
</dbReference>
<dbReference type="Pfam" id="PF00588">
    <property type="entry name" value="SpoU_methylase"/>
    <property type="match status" value="1"/>
</dbReference>
<dbReference type="SUPFAM" id="SSF75217">
    <property type="entry name" value="alpha/beta knot"/>
    <property type="match status" value="1"/>
</dbReference>
<feature type="non-terminal residue" evidence="5">
    <location>
        <position position="1"/>
    </location>
</feature>
<dbReference type="InterPro" id="IPR033671">
    <property type="entry name" value="TrmH"/>
</dbReference>
<keyword evidence="1" id="KW-0820">tRNA-binding</keyword>
<dbReference type="OrthoDB" id="241340at2759"/>
<evidence type="ECO:0000313" key="5">
    <source>
        <dbReference type="EMBL" id="KOO32449.1"/>
    </source>
</evidence>
<accession>A0A0M0K0X8</accession>
<evidence type="ECO:0000256" key="3">
    <source>
        <dbReference type="ARBA" id="ARBA00022679"/>
    </source>
</evidence>
<keyword evidence="2 5" id="KW-0489">Methyltransferase</keyword>
<organism evidence="5 6">
    <name type="scientific">Chrysochromulina tobinii</name>
    <dbReference type="NCBI Taxonomy" id="1460289"/>
    <lineage>
        <taxon>Eukaryota</taxon>
        <taxon>Haptista</taxon>
        <taxon>Haptophyta</taxon>
        <taxon>Prymnesiophyceae</taxon>
        <taxon>Prymnesiales</taxon>
        <taxon>Chrysochromulinaceae</taxon>
        <taxon>Chrysochromulina</taxon>
    </lineage>
</organism>
<evidence type="ECO:0000256" key="2">
    <source>
        <dbReference type="ARBA" id="ARBA00022603"/>
    </source>
</evidence>
<keyword evidence="3 5" id="KW-0808">Transferase</keyword>
<dbReference type="InterPro" id="IPR001537">
    <property type="entry name" value="SpoU_MeTrfase"/>
</dbReference>
<dbReference type="Proteomes" id="UP000037460">
    <property type="component" value="Unassembled WGS sequence"/>
</dbReference>
<dbReference type="EMBL" id="JWZX01001772">
    <property type="protein sequence ID" value="KOO32449.1"/>
    <property type="molecule type" value="Genomic_DNA"/>
</dbReference>
<dbReference type="Gene3D" id="3.40.1280.10">
    <property type="match status" value="1"/>
</dbReference>
<dbReference type="AlphaFoldDB" id="A0A0M0K0X8"/>
<dbReference type="PANTHER" id="PTHR43453">
    <property type="entry name" value="RRNA METHYLASE-LIKE"/>
    <property type="match status" value="1"/>
</dbReference>
<protein>
    <submittedName>
        <fullName evidence="5">tRNA rRNA methyltransferase</fullName>
    </submittedName>
</protein>